<feature type="region of interest" description="Disordered" evidence="1">
    <location>
        <begin position="83"/>
        <end position="104"/>
    </location>
</feature>
<proteinExistence type="predicted"/>
<keyword evidence="3" id="KW-1185">Reference proteome</keyword>
<reference evidence="3" key="1">
    <citation type="journal article" date="2015" name="Nat. Genet.">
        <title>The genome and transcriptome of the zoonotic hookworm Ancylostoma ceylanicum identify infection-specific gene families.</title>
        <authorList>
            <person name="Schwarz E.M."/>
            <person name="Hu Y."/>
            <person name="Antoshechkin I."/>
            <person name="Miller M.M."/>
            <person name="Sternberg P.W."/>
            <person name="Aroian R.V."/>
        </authorList>
    </citation>
    <scope>NUCLEOTIDE SEQUENCE</scope>
    <source>
        <strain evidence="3">HY135</strain>
    </source>
</reference>
<evidence type="ECO:0000256" key="1">
    <source>
        <dbReference type="SAM" id="MobiDB-lite"/>
    </source>
</evidence>
<comment type="caution">
    <text evidence="2">The sequence shown here is derived from an EMBL/GenBank/DDBJ whole genome shotgun (WGS) entry which is preliminary data.</text>
</comment>
<feature type="compositionally biased region" description="Low complexity" evidence="1">
    <location>
        <begin position="89"/>
        <end position="104"/>
    </location>
</feature>
<evidence type="ECO:0000313" key="3">
    <source>
        <dbReference type="Proteomes" id="UP000024635"/>
    </source>
</evidence>
<accession>A0A016WVH6</accession>
<dbReference type="Proteomes" id="UP000024635">
    <property type="component" value="Unassembled WGS sequence"/>
</dbReference>
<name>A0A016WVH6_9BILA</name>
<protein>
    <submittedName>
        <fullName evidence="2">Uncharacterized protein</fullName>
    </submittedName>
</protein>
<dbReference type="EMBL" id="JARK01000079">
    <property type="protein sequence ID" value="EYC43824.1"/>
    <property type="molecule type" value="Genomic_DNA"/>
</dbReference>
<dbReference type="AlphaFoldDB" id="A0A016WVH6"/>
<organism evidence="2 3">
    <name type="scientific">Ancylostoma ceylanicum</name>
    <dbReference type="NCBI Taxonomy" id="53326"/>
    <lineage>
        <taxon>Eukaryota</taxon>
        <taxon>Metazoa</taxon>
        <taxon>Ecdysozoa</taxon>
        <taxon>Nematoda</taxon>
        <taxon>Chromadorea</taxon>
        <taxon>Rhabditida</taxon>
        <taxon>Rhabditina</taxon>
        <taxon>Rhabditomorpha</taxon>
        <taxon>Strongyloidea</taxon>
        <taxon>Ancylostomatidae</taxon>
        <taxon>Ancylostomatinae</taxon>
        <taxon>Ancylostoma</taxon>
    </lineage>
</organism>
<sequence length="104" mass="12156">MNFSHHQGVSDTKKTACYFASDCYFCLHILYYTLICSIHMLEPTLGQKSYFKISRYGLDMGKIKFSEKILCKISYYSFQPSQSREESLSQKLSSSSVQSRLFYR</sequence>
<gene>
    <name evidence="2" type="primary">Acey_s0479.g2206</name>
    <name evidence="2" type="ORF">Y032_0479g2206</name>
</gene>
<evidence type="ECO:0000313" key="2">
    <source>
        <dbReference type="EMBL" id="EYC43824.1"/>
    </source>
</evidence>